<evidence type="ECO:0000313" key="5">
    <source>
        <dbReference type="Proteomes" id="UP000179266"/>
    </source>
</evidence>
<name>A0A1F7RR39_9BACT</name>
<keyword evidence="2" id="KW-0547">Nucleotide-binding</keyword>
<keyword evidence="4" id="KW-0418">Kinase</keyword>
<dbReference type="CDD" id="cd01673">
    <property type="entry name" value="dNK"/>
    <property type="match status" value="1"/>
</dbReference>
<evidence type="ECO:0000256" key="1">
    <source>
        <dbReference type="PIRSR" id="PIRSR000705-1"/>
    </source>
</evidence>
<dbReference type="InterPro" id="IPR031314">
    <property type="entry name" value="DNK_dom"/>
</dbReference>
<dbReference type="Proteomes" id="UP000179266">
    <property type="component" value="Unassembled WGS sequence"/>
</dbReference>
<feature type="domain" description="Deoxynucleoside kinase" evidence="3">
    <location>
        <begin position="9"/>
        <end position="200"/>
    </location>
</feature>
<sequence>MKISGVKYIAVEGAIGVGKTSLVHLLCRRFDAQPVLEQPDENPFLDKFYRDRQKYAFQTQLAFLFNRYQQQKEIMQLNLFHPVTISDYLFEKDRIFAYINLDEHELIIYERVYNMLKDSIPKPDLVIFLQADLDALLARVRHRNRKIDKNIDKTYLNQVNKSYNRFFFHYDRSPLVVVKTTDIDFVNKEEDLENLIHIINNAKKGTHYYSPLGSP</sequence>
<dbReference type="SUPFAM" id="SSF52540">
    <property type="entry name" value="P-loop containing nucleoside triphosphate hydrolases"/>
    <property type="match status" value="1"/>
</dbReference>
<dbReference type="InterPro" id="IPR002624">
    <property type="entry name" value="DCK/DGK"/>
</dbReference>
<gene>
    <name evidence="4" type="ORF">A2161_13660</name>
</gene>
<organism evidence="4 5">
    <name type="scientific">Candidatus Schekmanbacteria bacterium RBG_13_48_7</name>
    <dbReference type="NCBI Taxonomy" id="1817878"/>
    <lineage>
        <taxon>Bacteria</taxon>
        <taxon>Candidatus Schekmaniibacteriota</taxon>
    </lineage>
</organism>
<dbReference type="EMBL" id="MGDD01000274">
    <property type="protein sequence ID" value="OGL43464.1"/>
    <property type="molecule type" value="Genomic_DNA"/>
</dbReference>
<dbReference type="GO" id="GO:0005737">
    <property type="term" value="C:cytoplasm"/>
    <property type="evidence" value="ECO:0007669"/>
    <property type="project" value="TreeGrafter"/>
</dbReference>
<dbReference type="PANTHER" id="PTHR10513:SF46">
    <property type="entry name" value="DEOXYGUANOSINE KINASE"/>
    <property type="match status" value="1"/>
</dbReference>
<evidence type="ECO:0000259" key="3">
    <source>
        <dbReference type="Pfam" id="PF01712"/>
    </source>
</evidence>
<dbReference type="Gene3D" id="3.40.50.300">
    <property type="entry name" value="P-loop containing nucleotide triphosphate hydrolases"/>
    <property type="match status" value="1"/>
</dbReference>
<keyword evidence="4" id="KW-0808">Transferase</keyword>
<dbReference type="InterPro" id="IPR027417">
    <property type="entry name" value="P-loop_NTPase"/>
</dbReference>
<keyword evidence="2" id="KW-0067">ATP-binding</keyword>
<dbReference type="GO" id="GO:0019136">
    <property type="term" value="F:deoxynucleoside kinase activity"/>
    <property type="evidence" value="ECO:0007669"/>
    <property type="project" value="InterPro"/>
</dbReference>
<feature type="binding site" evidence="2">
    <location>
        <begin position="13"/>
        <end position="21"/>
    </location>
    <ligand>
        <name>ATP</name>
        <dbReference type="ChEBI" id="CHEBI:30616"/>
    </ligand>
</feature>
<protein>
    <submittedName>
        <fullName evidence="4">Deoxyadenosine kinase</fullName>
    </submittedName>
</protein>
<dbReference type="PIRSF" id="PIRSF000705">
    <property type="entry name" value="DNK"/>
    <property type="match status" value="1"/>
</dbReference>
<reference evidence="4 5" key="1">
    <citation type="journal article" date="2016" name="Nat. Commun.">
        <title>Thousands of microbial genomes shed light on interconnected biogeochemical processes in an aquifer system.</title>
        <authorList>
            <person name="Anantharaman K."/>
            <person name="Brown C.T."/>
            <person name="Hug L.A."/>
            <person name="Sharon I."/>
            <person name="Castelle C.J."/>
            <person name="Probst A.J."/>
            <person name="Thomas B.C."/>
            <person name="Singh A."/>
            <person name="Wilkins M.J."/>
            <person name="Karaoz U."/>
            <person name="Brodie E.L."/>
            <person name="Williams K.H."/>
            <person name="Hubbard S.S."/>
            <person name="Banfield J.F."/>
        </authorList>
    </citation>
    <scope>NUCLEOTIDE SEQUENCE [LARGE SCALE GENOMIC DNA]</scope>
</reference>
<dbReference type="Pfam" id="PF01712">
    <property type="entry name" value="dNK"/>
    <property type="match status" value="1"/>
</dbReference>
<proteinExistence type="predicted"/>
<dbReference type="PANTHER" id="PTHR10513">
    <property type="entry name" value="DEOXYNUCLEOSIDE KINASE"/>
    <property type="match status" value="1"/>
</dbReference>
<dbReference type="GO" id="GO:0005524">
    <property type="term" value="F:ATP binding"/>
    <property type="evidence" value="ECO:0007669"/>
    <property type="project" value="UniProtKB-KW"/>
</dbReference>
<feature type="active site" description="Proton acceptor" evidence="1">
    <location>
        <position position="87"/>
    </location>
</feature>
<dbReference type="InterPro" id="IPR050566">
    <property type="entry name" value="Deoxyribonucleoside_kinase"/>
</dbReference>
<dbReference type="AlphaFoldDB" id="A0A1F7RR39"/>
<feature type="binding site" evidence="2">
    <location>
        <begin position="139"/>
        <end position="143"/>
    </location>
    <ligand>
        <name>ATP</name>
        <dbReference type="ChEBI" id="CHEBI:30616"/>
    </ligand>
</feature>
<evidence type="ECO:0000313" key="4">
    <source>
        <dbReference type="EMBL" id="OGL43464.1"/>
    </source>
</evidence>
<evidence type="ECO:0000256" key="2">
    <source>
        <dbReference type="PIRSR" id="PIRSR000705-3"/>
    </source>
</evidence>
<comment type="caution">
    <text evidence="4">The sequence shown here is derived from an EMBL/GenBank/DDBJ whole genome shotgun (WGS) entry which is preliminary data.</text>
</comment>
<accession>A0A1F7RR39</accession>